<feature type="transmembrane region" description="Helical" evidence="2">
    <location>
        <begin position="16"/>
        <end position="37"/>
    </location>
</feature>
<dbReference type="AlphaFoldDB" id="A0A7Y9EPY0"/>
<dbReference type="RefSeq" id="WP_179848077.1">
    <property type="nucleotide sequence ID" value="NZ_JACCBA010000001.1"/>
</dbReference>
<keyword evidence="2" id="KW-1133">Transmembrane helix</keyword>
<gene>
    <name evidence="3" type="ORF">BJY14_007730</name>
</gene>
<keyword evidence="2" id="KW-0472">Membrane</keyword>
<evidence type="ECO:0000256" key="2">
    <source>
        <dbReference type="SAM" id="Phobius"/>
    </source>
</evidence>
<proteinExistence type="predicted"/>
<reference evidence="3 4" key="1">
    <citation type="submission" date="2020-07" db="EMBL/GenBank/DDBJ databases">
        <title>Sequencing the genomes of 1000 actinobacteria strains.</title>
        <authorList>
            <person name="Klenk H.-P."/>
        </authorList>
    </citation>
    <scope>NUCLEOTIDE SEQUENCE [LARGE SCALE GENOMIC DNA]</scope>
    <source>
        <strain evidence="3 4">DSM 40398</strain>
    </source>
</reference>
<keyword evidence="2" id="KW-0812">Transmembrane</keyword>
<name>A0A7Y9EPY0_9ACTN</name>
<feature type="compositionally biased region" description="Polar residues" evidence="1">
    <location>
        <begin position="93"/>
        <end position="102"/>
    </location>
</feature>
<organism evidence="3 4">
    <name type="scientific">Actinomadura luteofluorescens</name>
    <dbReference type="NCBI Taxonomy" id="46163"/>
    <lineage>
        <taxon>Bacteria</taxon>
        <taxon>Bacillati</taxon>
        <taxon>Actinomycetota</taxon>
        <taxon>Actinomycetes</taxon>
        <taxon>Streptosporangiales</taxon>
        <taxon>Thermomonosporaceae</taxon>
        <taxon>Actinomadura</taxon>
    </lineage>
</organism>
<evidence type="ECO:0000313" key="4">
    <source>
        <dbReference type="Proteomes" id="UP000529783"/>
    </source>
</evidence>
<evidence type="ECO:0000256" key="1">
    <source>
        <dbReference type="SAM" id="MobiDB-lite"/>
    </source>
</evidence>
<comment type="caution">
    <text evidence="3">The sequence shown here is derived from an EMBL/GenBank/DDBJ whole genome shotgun (WGS) entry which is preliminary data.</text>
</comment>
<protein>
    <submittedName>
        <fullName evidence="3">Uncharacterized protein</fullName>
    </submittedName>
</protein>
<feature type="compositionally biased region" description="Low complexity" evidence="1">
    <location>
        <begin position="61"/>
        <end position="72"/>
    </location>
</feature>
<accession>A0A7Y9EPY0</accession>
<feature type="region of interest" description="Disordered" evidence="1">
    <location>
        <begin position="44"/>
        <end position="102"/>
    </location>
</feature>
<evidence type="ECO:0000313" key="3">
    <source>
        <dbReference type="EMBL" id="NYD51747.1"/>
    </source>
</evidence>
<keyword evidence="4" id="KW-1185">Reference proteome</keyword>
<dbReference type="Proteomes" id="UP000529783">
    <property type="component" value="Unassembled WGS sequence"/>
</dbReference>
<dbReference type="EMBL" id="JACCBA010000001">
    <property type="protein sequence ID" value="NYD51747.1"/>
    <property type="molecule type" value="Genomic_DNA"/>
</dbReference>
<sequence length="102" mass="10277">MGVYFSVVGLDRADKLGSVIGGLATLVGLAMTLYGLVSGSGGNRRVSQNARASGGRILQVGGSQTSSTSGNGAVDEVRQRGRTRKAGEISQVGGDQNPSAQP</sequence>